<reference evidence="2 3" key="1">
    <citation type="journal article" date="2015" name="Genome Announc.">
        <title>Expanding the biotechnology potential of lactobacilli through comparative genomics of 213 strains and associated genera.</title>
        <authorList>
            <person name="Sun Z."/>
            <person name="Harris H.M."/>
            <person name="McCann A."/>
            <person name="Guo C."/>
            <person name="Argimon S."/>
            <person name="Zhang W."/>
            <person name="Yang X."/>
            <person name="Jeffery I.B."/>
            <person name="Cooney J.C."/>
            <person name="Kagawa T.F."/>
            <person name="Liu W."/>
            <person name="Song Y."/>
            <person name="Salvetti E."/>
            <person name="Wrobel A."/>
            <person name="Rasinkangas P."/>
            <person name="Parkhill J."/>
            <person name="Rea M.C."/>
            <person name="O'Sullivan O."/>
            <person name="Ritari J."/>
            <person name="Douillard F.P."/>
            <person name="Paul Ross R."/>
            <person name="Yang R."/>
            <person name="Briner A.E."/>
            <person name="Felis G.E."/>
            <person name="de Vos W.M."/>
            <person name="Barrangou R."/>
            <person name="Klaenhammer T.R."/>
            <person name="Caufield P.W."/>
            <person name="Cui Y."/>
            <person name="Zhang H."/>
            <person name="O'Toole P.W."/>
        </authorList>
    </citation>
    <scope>NUCLEOTIDE SEQUENCE [LARGE SCALE GENOMIC DNA]</scope>
    <source>
        <strain evidence="2 3">DSM 18933</strain>
    </source>
</reference>
<keyword evidence="1" id="KW-0812">Transmembrane</keyword>
<evidence type="ECO:0000313" key="3">
    <source>
        <dbReference type="Proteomes" id="UP000051054"/>
    </source>
</evidence>
<keyword evidence="3" id="KW-1185">Reference proteome</keyword>
<dbReference type="PATRIC" id="fig|1423755.3.peg.1402"/>
<keyword evidence="1" id="KW-1133">Transmembrane helix</keyword>
<dbReference type="InterPro" id="IPR046007">
    <property type="entry name" value="DUF5963"/>
</dbReference>
<name>A0A0R1X044_9LACO</name>
<comment type="caution">
    <text evidence="2">The sequence shown here is derived from an EMBL/GenBank/DDBJ whole genome shotgun (WGS) entry which is preliminary data.</text>
</comment>
<proteinExistence type="predicted"/>
<feature type="transmembrane region" description="Helical" evidence="1">
    <location>
        <begin position="12"/>
        <end position="37"/>
    </location>
</feature>
<evidence type="ECO:0000313" key="2">
    <source>
        <dbReference type="EMBL" id="KRM19804.1"/>
    </source>
</evidence>
<dbReference type="RefSeq" id="WP_051523411.1">
    <property type="nucleotide sequence ID" value="NZ_AZGD01000031.1"/>
</dbReference>
<dbReference type="Pfam" id="PF19388">
    <property type="entry name" value="DUF5963"/>
    <property type="match status" value="1"/>
</dbReference>
<protein>
    <submittedName>
        <fullName evidence="2">Uncharacterized protein</fullName>
    </submittedName>
</protein>
<organism evidence="2 3">
    <name type="scientific">Ligilactobacillus hayakitensis DSM 18933 = JCM 14209</name>
    <dbReference type="NCBI Taxonomy" id="1423755"/>
    <lineage>
        <taxon>Bacteria</taxon>
        <taxon>Bacillati</taxon>
        <taxon>Bacillota</taxon>
        <taxon>Bacilli</taxon>
        <taxon>Lactobacillales</taxon>
        <taxon>Lactobacillaceae</taxon>
        <taxon>Ligilactobacillus</taxon>
    </lineage>
</organism>
<accession>A0A0R1X044</accession>
<keyword evidence="1" id="KW-0472">Membrane</keyword>
<dbReference type="NCBIfam" id="NF033904">
    <property type="entry name" value="LlsX_fam"/>
    <property type="match status" value="1"/>
</dbReference>
<feature type="transmembrane region" description="Helical" evidence="1">
    <location>
        <begin position="71"/>
        <end position="92"/>
    </location>
</feature>
<dbReference type="Proteomes" id="UP000051054">
    <property type="component" value="Unassembled WGS sequence"/>
</dbReference>
<evidence type="ECO:0000256" key="1">
    <source>
        <dbReference type="SAM" id="Phobius"/>
    </source>
</evidence>
<dbReference type="EMBL" id="AZGD01000031">
    <property type="protein sequence ID" value="KRM19804.1"/>
    <property type="molecule type" value="Genomic_DNA"/>
</dbReference>
<sequence length="96" mass="11119">MRIFKRQDLRIIFEIIFGMLFSSLISSILIWIGYYIVNLNNLMNYNVNVLGLEIFKIKNAGESGTPLKNNMMYLGVICSILFVIFGEIFAGFRKKK</sequence>
<dbReference type="AlphaFoldDB" id="A0A0R1X044"/>
<dbReference type="STRING" id="1423755.FC40_GL001323"/>
<gene>
    <name evidence="2" type="ORF">FC40_GL001323</name>
</gene>